<keyword evidence="2" id="KW-1185">Reference proteome</keyword>
<dbReference type="RefSeq" id="WP_123234551.1">
    <property type="nucleotide sequence ID" value="NZ_RJSG01000002.1"/>
</dbReference>
<dbReference type="OrthoDB" id="333076at2"/>
<protein>
    <submittedName>
        <fullName evidence="1">Uncharacterized protein</fullName>
    </submittedName>
</protein>
<dbReference type="EMBL" id="RJSG01000002">
    <property type="protein sequence ID" value="RNL80049.1"/>
    <property type="molecule type" value="Genomic_DNA"/>
</dbReference>
<gene>
    <name evidence="1" type="ORF">EFL95_14120</name>
</gene>
<dbReference type="AlphaFoldDB" id="A0A3N0DWR6"/>
<organism evidence="1 2">
    <name type="scientific">Nocardioides marmorisolisilvae</name>
    <dbReference type="NCBI Taxonomy" id="1542737"/>
    <lineage>
        <taxon>Bacteria</taxon>
        <taxon>Bacillati</taxon>
        <taxon>Actinomycetota</taxon>
        <taxon>Actinomycetes</taxon>
        <taxon>Propionibacteriales</taxon>
        <taxon>Nocardioidaceae</taxon>
        <taxon>Nocardioides</taxon>
    </lineage>
</organism>
<name>A0A3N0DWR6_9ACTN</name>
<comment type="caution">
    <text evidence="1">The sequence shown here is derived from an EMBL/GenBank/DDBJ whole genome shotgun (WGS) entry which is preliminary data.</text>
</comment>
<dbReference type="Proteomes" id="UP000277094">
    <property type="component" value="Unassembled WGS sequence"/>
</dbReference>
<evidence type="ECO:0000313" key="2">
    <source>
        <dbReference type="Proteomes" id="UP000277094"/>
    </source>
</evidence>
<proteinExistence type="predicted"/>
<evidence type="ECO:0000313" key="1">
    <source>
        <dbReference type="EMBL" id="RNL80049.1"/>
    </source>
</evidence>
<reference evidence="1 2" key="1">
    <citation type="submission" date="2018-11" db="EMBL/GenBank/DDBJ databases">
        <authorList>
            <person name="Li F."/>
        </authorList>
    </citation>
    <scope>NUCLEOTIDE SEQUENCE [LARGE SCALE GENOMIC DNA]</scope>
    <source>
        <strain evidence="1 2">KIS18-7</strain>
    </source>
</reference>
<accession>A0A3N0DWR6</accession>
<sequence>MPDADLAASRWRGQRGRLEVWYSTLTDPSTGTGIWVHHELVVPSDDRAPYGHGWIAVFRPDRAPVLERFGPHPWATPASGFTAGAVEHVADRLSGTAGAVRWDLRTVSAGPPMFTFPSWAWHQELLPAAQVVPEPQARFNGTVRIGEDELVLDGAVGANARIYGHGNGLRWGWLHADLGDGEVCEVVTAISKRAGLRRLPALAQVQLRLNGEPDRPGDPLVAALGQRTRLHRDGWTVKGRLGGGRRLEIDVRLPEDQTLDVSYLDPDGRMLVCRNSERAQASIKLLRREGGSWVAERDWFLGSTAHAEAGGF</sequence>